<evidence type="ECO:0000256" key="1">
    <source>
        <dbReference type="SAM" id="MobiDB-lite"/>
    </source>
</evidence>
<organism evidence="2 3">
    <name type="scientific">Puniceibacterium sediminis</name>
    <dbReference type="NCBI Taxonomy" id="1608407"/>
    <lineage>
        <taxon>Bacteria</taxon>
        <taxon>Pseudomonadati</taxon>
        <taxon>Pseudomonadota</taxon>
        <taxon>Alphaproteobacteria</taxon>
        <taxon>Rhodobacterales</taxon>
        <taxon>Paracoccaceae</taxon>
        <taxon>Puniceibacterium</taxon>
    </lineage>
</organism>
<protein>
    <submittedName>
        <fullName evidence="2">Uncharacterized protein</fullName>
    </submittedName>
</protein>
<accession>A0A238YLS1</accession>
<dbReference type="AlphaFoldDB" id="A0A238YLS1"/>
<feature type="region of interest" description="Disordered" evidence="1">
    <location>
        <begin position="1"/>
        <end position="35"/>
    </location>
</feature>
<reference evidence="2 3" key="1">
    <citation type="submission" date="2017-06" db="EMBL/GenBank/DDBJ databases">
        <authorList>
            <person name="Kim H.J."/>
            <person name="Triplett B.A."/>
        </authorList>
    </citation>
    <scope>NUCLEOTIDE SEQUENCE [LARGE SCALE GENOMIC DNA]</scope>
    <source>
        <strain evidence="2 3">DSM 29052</strain>
    </source>
</reference>
<proteinExistence type="predicted"/>
<gene>
    <name evidence="2" type="ORF">SAMN06265370_11823</name>
</gene>
<evidence type="ECO:0000313" key="3">
    <source>
        <dbReference type="Proteomes" id="UP000198417"/>
    </source>
</evidence>
<evidence type="ECO:0000313" key="2">
    <source>
        <dbReference type="EMBL" id="SNR71990.1"/>
    </source>
</evidence>
<name>A0A238YLS1_9RHOB</name>
<dbReference type="EMBL" id="FZNN01000018">
    <property type="protein sequence ID" value="SNR71990.1"/>
    <property type="molecule type" value="Genomic_DNA"/>
</dbReference>
<dbReference type="RefSeq" id="WP_089272660.1">
    <property type="nucleotide sequence ID" value="NZ_FZNN01000018.1"/>
</dbReference>
<keyword evidence="3" id="KW-1185">Reference proteome</keyword>
<dbReference type="Proteomes" id="UP000198417">
    <property type="component" value="Unassembled WGS sequence"/>
</dbReference>
<sequence length="76" mass="8245">MQFRNAPAPKQTLCFRAENGRRHNPENPAPPEPPLVLVPEPPLVLVPEPPLVLVATVRSSPLCATPDAAMLARAFE</sequence>